<keyword evidence="6" id="KW-1185">Reference proteome</keyword>
<keyword evidence="1" id="KW-0472">Membrane</keyword>
<dbReference type="Gene3D" id="3.30.70.270">
    <property type="match status" value="1"/>
</dbReference>
<evidence type="ECO:0000259" key="4">
    <source>
        <dbReference type="PROSITE" id="PS50887"/>
    </source>
</evidence>
<evidence type="ECO:0000259" key="2">
    <source>
        <dbReference type="PROSITE" id="PS50112"/>
    </source>
</evidence>
<comment type="caution">
    <text evidence="5">The sequence shown here is derived from an EMBL/GenBank/DDBJ whole genome shotgun (WGS) entry which is preliminary data.</text>
</comment>
<dbReference type="EMBL" id="QPJK01000003">
    <property type="protein sequence ID" value="RCW72768.1"/>
    <property type="molecule type" value="Genomic_DNA"/>
</dbReference>
<dbReference type="InterPro" id="IPR013656">
    <property type="entry name" value="PAS_4"/>
</dbReference>
<dbReference type="PANTHER" id="PTHR46663">
    <property type="entry name" value="DIGUANYLATE CYCLASE DGCT-RELATED"/>
    <property type="match status" value="1"/>
</dbReference>
<dbReference type="SUPFAM" id="SSF55785">
    <property type="entry name" value="PYP-like sensor domain (PAS domain)"/>
    <property type="match status" value="1"/>
</dbReference>
<evidence type="ECO:0000256" key="1">
    <source>
        <dbReference type="SAM" id="Phobius"/>
    </source>
</evidence>
<dbReference type="PROSITE" id="PS50887">
    <property type="entry name" value="GGDEF"/>
    <property type="match status" value="1"/>
</dbReference>
<dbReference type="InterPro" id="IPR000160">
    <property type="entry name" value="GGDEF_dom"/>
</dbReference>
<dbReference type="PROSITE" id="PS50885">
    <property type="entry name" value="HAMP"/>
    <property type="match status" value="1"/>
</dbReference>
<dbReference type="Pfam" id="PF08448">
    <property type="entry name" value="PAS_4"/>
    <property type="match status" value="1"/>
</dbReference>
<feature type="domain" description="PAS" evidence="2">
    <location>
        <begin position="404"/>
        <end position="474"/>
    </location>
</feature>
<feature type="domain" description="GGDEF" evidence="4">
    <location>
        <begin position="559"/>
        <end position="689"/>
    </location>
</feature>
<dbReference type="InterPro" id="IPR003660">
    <property type="entry name" value="HAMP_dom"/>
</dbReference>
<proteinExistence type="predicted"/>
<dbReference type="InterPro" id="IPR035965">
    <property type="entry name" value="PAS-like_dom_sf"/>
</dbReference>
<dbReference type="Gene3D" id="6.10.340.10">
    <property type="match status" value="1"/>
</dbReference>
<feature type="domain" description="HAMP" evidence="3">
    <location>
        <begin position="329"/>
        <end position="381"/>
    </location>
</feature>
<dbReference type="NCBIfam" id="TIGR00229">
    <property type="entry name" value="sensory_box"/>
    <property type="match status" value="1"/>
</dbReference>
<evidence type="ECO:0000313" key="6">
    <source>
        <dbReference type="Proteomes" id="UP000252884"/>
    </source>
</evidence>
<dbReference type="SUPFAM" id="SSF55073">
    <property type="entry name" value="Nucleotide cyclase"/>
    <property type="match status" value="1"/>
</dbReference>
<dbReference type="SMART" id="SM00267">
    <property type="entry name" value="GGDEF"/>
    <property type="match status" value="1"/>
</dbReference>
<keyword evidence="1" id="KW-1133">Transmembrane helix</keyword>
<protein>
    <submittedName>
        <fullName evidence="5">PAS domain S-box-containing protein/diguanylate cyclase (GGDEF)-like protein</fullName>
    </submittedName>
</protein>
<dbReference type="PANTHER" id="PTHR46663:SF2">
    <property type="entry name" value="GGDEF DOMAIN-CONTAINING PROTEIN"/>
    <property type="match status" value="1"/>
</dbReference>
<dbReference type="OrthoDB" id="9814866at2"/>
<dbReference type="NCBIfam" id="TIGR00254">
    <property type="entry name" value="GGDEF"/>
    <property type="match status" value="1"/>
</dbReference>
<dbReference type="GO" id="GO:0007165">
    <property type="term" value="P:signal transduction"/>
    <property type="evidence" value="ECO:0007669"/>
    <property type="project" value="InterPro"/>
</dbReference>
<organism evidence="5 6">
    <name type="scientific">Pseudorhodoferax soli</name>
    <dbReference type="NCBI Taxonomy" id="545864"/>
    <lineage>
        <taxon>Bacteria</taxon>
        <taxon>Pseudomonadati</taxon>
        <taxon>Pseudomonadota</taxon>
        <taxon>Betaproteobacteria</taxon>
        <taxon>Burkholderiales</taxon>
        <taxon>Comamonadaceae</taxon>
    </lineage>
</organism>
<dbReference type="GO" id="GO:0016020">
    <property type="term" value="C:membrane"/>
    <property type="evidence" value="ECO:0007669"/>
    <property type="project" value="InterPro"/>
</dbReference>
<dbReference type="Proteomes" id="UP000252884">
    <property type="component" value="Unassembled WGS sequence"/>
</dbReference>
<dbReference type="InterPro" id="IPR029787">
    <property type="entry name" value="Nucleotide_cyclase"/>
</dbReference>
<dbReference type="InterPro" id="IPR000014">
    <property type="entry name" value="PAS"/>
</dbReference>
<dbReference type="InterPro" id="IPR043128">
    <property type="entry name" value="Rev_trsase/Diguanyl_cyclase"/>
</dbReference>
<gene>
    <name evidence="5" type="ORF">DES41_103375</name>
</gene>
<feature type="transmembrane region" description="Helical" evidence="1">
    <location>
        <begin position="22"/>
        <end position="45"/>
    </location>
</feature>
<sequence>MGEMQDMISTAPPAPPARRRGLAYWIAIALAWAVLVAVVVLLFLVERFAERHATRTATAALAQIGWQMRDQLDRGMAYRYEELRILSGLQDMQPGRVPEQRRAVLERVQQSFPLYAWIGYARRDGRVEAATGGLLEGQEVSKRPWFQGGVQGAFVGDVHPALLLEKLLPQQQEPWRFVDVAMPVRDADGGLHAVLGAHLSWEWARDLQRNLLSQAESVYQAQLFVVDAKRTVLLGPAGTEGKPLDLPAVGELRAAAGAAMRDWGDGQHYATAIVPTMGQDNYPGLGWVVVVRQAEQVAFADYHQLQREMAIGGMAVCLLAALCAPLAARRLTRPLHRLTQAVGARAAGQADPIPLQTAYREVELLSRALTDADAREARDRAELEQVNAGLEARIQERTAQISASQAQLHTITDNIPALVADVDRTLRYRFANRAYLDWFGKDPDELIGETMESLYGEAAVRLWQPELARVLQGERVQFERSMVVRGQRQHSMAIYLPYRDTQGQIDGFHALVFDTTASKELELRLENEATRDALTGLPNRRLLQRNLPAALARSERQGHSLALLFLDLNGFKAVNDTHGHEAGDELLRQVGQRLVAAVRVTDTVARLAGDEYVVLLEPVSDPLADPAAVAAKIDATIATPFVLETATVQVSVSIGSAVYQPRCGTSADELLSGADSAMYAAKRSGRKPI</sequence>
<name>A0A368Y0F0_9BURK</name>
<accession>A0A368Y0F0</accession>
<dbReference type="CDD" id="cd00130">
    <property type="entry name" value="PAS"/>
    <property type="match status" value="1"/>
</dbReference>
<dbReference type="CDD" id="cd01949">
    <property type="entry name" value="GGDEF"/>
    <property type="match status" value="1"/>
</dbReference>
<reference evidence="5 6" key="1">
    <citation type="submission" date="2018-07" db="EMBL/GenBank/DDBJ databases">
        <title>Genomic Encyclopedia of Type Strains, Phase IV (KMG-IV): sequencing the most valuable type-strain genomes for metagenomic binning, comparative biology and taxonomic classification.</title>
        <authorList>
            <person name="Goeker M."/>
        </authorList>
    </citation>
    <scope>NUCLEOTIDE SEQUENCE [LARGE SCALE GENOMIC DNA]</scope>
    <source>
        <strain evidence="5 6">DSM 21634</strain>
    </source>
</reference>
<dbReference type="AlphaFoldDB" id="A0A368Y0F0"/>
<evidence type="ECO:0000313" key="5">
    <source>
        <dbReference type="EMBL" id="RCW72768.1"/>
    </source>
</evidence>
<dbReference type="Gene3D" id="3.30.450.20">
    <property type="entry name" value="PAS domain"/>
    <property type="match status" value="2"/>
</dbReference>
<dbReference type="InterPro" id="IPR052163">
    <property type="entry name" value="DGC-Regulatory_Protein"/>
</dbReference>
<keyword evidence="1" id="KW-0812">Transmembrane</keyword>
<dbReference type="Pfam" id="PF00990">
    <property type="entry name" value="GGDEF"/>
    <property type="match status" value="1"/>
</dbReference>
<evidence type="ECO:0000259" key="3">
    <source>
        <dbReference type="PROSITE" id="PS50885"/>
    </source>
</evidence>
<dbReference type="SMART" id="SM00091">
    <property type="entry name" value="PAS"/>
    <property type="match status" value="1"/>
</dbReference>
<dbReference type="PROSITE" id="PS50112">
    <property type="entry name" value="PAS"/>
    <property type="match status" value="1"/>
</dbReference>